<sequence length="1097" mass="122643">MKYWAFFALVALIGCSKEKEKETKPISEKENKEVVRETLFKEISPEHSHVTFKNTVTENLYFNFLNYSYIYNGGGVAVGDIDNDGLEDVYFTSNQQSNKLYLNKGGFVFEDITRKAGVEDDKGWTTGVSMIDINADGWLDIYVCKSGDLKNEGLRNNLLFMNQKDGTFKEEAKKYGLDSNAFSVQAYYLDYDKDGDLDVYLVNHRPDFNNNVTIDPRIQQDIRPESTDQLFENQKGVFVDVSKKAGILNKAWGLSASIGDFNNDGWIDVFVANDFLEPDFLYINNGDGTFSNKNLTHFDHISANSMGSDYADINNDQLPDLIVLDMLADDYQRSKENMATMSTENFNELVAAGYHHQYMSNMLQLNEGKGIFSEIGQLSGITKTDWSWAPLLADFDNDGFNDLFVTNGIEHDLSNQDFRNNMKANIMRRKKVTLETAIAMMPSAKLKNRIFKNNRDFTFSDKTLAWGFEKAINSNGAAYSDLDNDGDLDLVVNNQGDIASIYKNEQKNHYVGIGLKGAVKNPNGIGAKVTVYTNQMIQEKEVYTSRGYQSTVSNRLLFGLGATKTIDSILVRWEEGITTVLKNQEGDQYLTIAYDDGIRNGGKQKQEKTVFAAVKAMDLGIDYVYKDNTFDDYKVQLLLPQQQSKKGAALAVGDINGDGLEDFFIGNAKHASGALYIQQKNGTFVSSNQSLFSEDKAYEDSDALFFDKDGDGDLDLYVASGSYEDSEASKFLHDRVYENIGNGKFKRDLNFPSIATVTATVTAADYDGDGDLDLFIGGGVMPGKYPLATPSYILENQEGIFADVTKEKIEGIEKLRIVSDAVFSDYDKDGDKDLLVVGEWMPLTVFNNKKGVFTKAALPEFSNKNGWYFSIVASDYDKDGDVDYLLGNLGTNNKFRPKKEKPFHIYARDFDGNNSFDVVLSKESNGVLVPVRGKQCSSEQVPMLTTKIKTFKEFANSSLGDIYGDKDLESATHYEVHDFRTTIAQNQGDGTFLFSPIAGRAQFGPTMDFLVDDFNNDGYQDVFGIGTLYEAEVETIRYDASKGYLMMGEATGTKDKVSSALLEDIEARKLAPIVIGNEKYILILTLNKGVKVLKYKK</sequence>
<gene>
    <name evidence="3" type="ORF">ACFSTE_01760</name>
</gene>
<evidence type="ECO:0000256" key="1">
    <source>
        <dbReference type="ARBA" id="ARBA00022729"/>
    </source>
</evidence>
<evidence type="ECO:0000313" key="4">
    <source>
        <dbReference type="Proteomes" id="UP001597459"/>
    </source>
</evidence>
<protein>
    <submittedName>
        <fullName evidence="3">FG-GAP-like repeat-containing protein</fullName>
    </submittedName>
</protein>
<dbReference type="InterPro" id="IPR013517">
    <property type="entry name" value="FG-GAP"/>
</dbReference>
<dbReference type="InterPro" id="IPR011519">
    <property type="entry name" value="UnbV_ASPIC"/>
</dbReference>
<dbReference type="Proteomes" id="UP001597459">
    <property type="component" value="Unassembled WGS sequence"/>
</dbReference>
<accession>A0ABW5N5W2</accession>
<dbReference type="InterPro" id="IPR028994">
    <property type="entry name" value="Integrin_alpha_N"/>
</dbReference>
<dbReference type="PROSITE" id="PS51257">
    <property type="entry name" value="PROKAR_LIPOPROTEIN"/>
    <property type="match status" value="1"/>
</dbReference>
<dbReference type="Pfam" id="PF07593">
    <property type="entry name" value="UnbV_ASPIC"/>
    <property type="match status" value="1"/>
</dbReference>
<dbReference type="RefSeq" id="WP_378258152.1">
    <property type="nucleotide sequence ID" value="NZ_JBHSJV010000001.1"/>
</dbReference>
<keyword evidence="1" id="KW-0732">Signal</keyword>
<keyword evidence="4" id="KW-1185">Reference proteome</keyword>
<name>A0ABW5N5W2_9FLAO</name>
<dbReference type="Pfam" id="PF13517">
    <property type="entry name" value="FG-GAP_3"/>
    <property type="match status" value="5"/>
</dbReference>
<dbReference type="InterPro" id="IPR027039">
    <property type="entry name" value="Crtac1"/>
</dbReference>
<dbReference type="PANTHER" id="PTHR16026">
    <property type="entry name" value="CARTILAGE ACIDIC PROTEIN 1"/>
    <property type="match status" value="1"/>
</dbReference>
<feature type="domain" description="ASPIC/UnbV" evidence="2">
    <location>
        <begin position="524"/>
        <end position="591"/>
    </location>
</feature>
<dbReference type="PANTHER" id="PTHR16026:SF0">
    <property type="entry name" value="CARTILAGE ACIDIC PROTEIN 1"/>
    <property type="match status" value="1"/>
</dbReference>
<organism evidence="3 4">
    <name type="scientific">Aquimarina hainanensis</name>
    <dbReference type="NCBI Taxonomy" id="1578017"/>
    <lineage>
        <taxon>Bacteria</taxon>
        <taxon>Pseudomonadati</taxon>
        <taxon>Bacteroidota</taxon>
        <taxon>Flavobacteriia</taxon>
        <taxon>Flavobacteriales</taxon>
        <taxon>Flavobacteriaceae</taxon>
        <taxon>Aquimarina</taxon>
    </lineage>
</organism>
<dbReference type="EMBL" id="JBHULX010000001">
    <property type="protein sequence ID" value="MFD2589539.1"/>
    <property type="molecule type" value="Genomic_DNA"/>
</dbReference>
<dbReference type="SUPFAM" id="SSF69318">
    <property type="entry name" value="Integrin alpha N-terminal domain"/>
    <property type="match status" value="3"/>
</dbReference>
<evidence type="ECO:0000259" key="2">
    <source>
        <dbReference type="Pfam" id="PF07593"/>
    </source>
</evidence>
<evidence type="ECO:0000313" key="3">
    <source>
        <dbReference type="EMBL" id="MFD2589539.1"/>
    </source>
</evidence>
<dbReference type="Gene3D" id="2.130.10.130">
    <property type="entry name" value="Integrin alpha, N-terminal"/>
    <property type="match status" value="5"/>
</dbReference>
<reference evidence="4" key="1">
    <citation type="journal article" date="2019" name="Int. J. Syst. Evol. Microbiol.">
        <title>The Global Catalogue of Microorganisms (GCM) 10K type strain sequencing project: providing services to taxonomists for standard genome sequencing and annotation.</title>
        <authorList>
            <consortium name="The Broad Institute Genomics Platform"/>
            <consortium name="The Broad Institute Genome Sequencing Center for Infectious Disease"/>
            <person name="Wu L."/>
            <person name="Ma J."/>
        </authorList>
    </citation>
    <scope>NUCLEOTIDE SEQUENCE [LARGE SCALE GENOMIC DNA]</scope>
    <source>
        <strain evidence="4">KCTC 42423</strain>
    </source>
</reference>
<comment type="caution">
    <text evidence="3">The sequence shown here is derived from an EMBL/GenBank/DDBJ whole genome shotgun (WGS) entry which is preliminary data.</text>
</comment>
<dbReference type="Pfam" id="PF01839">
    <property type="entry name" value="FG-GAP"/>
    <property type="match status" value="1"/>
</dbReference>
<proteinExistence type="predicted"/>